<gene>
    <name evidence="1" type="ORF">E4U09_005603</name>
</gene>
<name>A0A9P7QP54_9HYPO</name>
<dbReference type="Proteomes" id="UP000707071">
    <property type="component" value="Unassembled WGS sequence"/>
</dbReference>
<dbReference type="AlphaFoldDB" id="A0A9P7QP54"/>
<evidence type="ECO:0000313" key="1">
    <source>
        <dbReference type="EMBL" id="KAG6301200.1"/>
    </source>
</evidence>
<accession>A0A9P7QP54</accession>
<proteinExistence type="predicted"/>
<comment type="caution">
    <text evidence="1">The sequence shown here is derived from an EMBL/GenBank/DDBJ whole genome shotgun (WGS) entry which is preliminary data.</text>
</comment>
<evidence type="ECO:0000313" key="2">
    <source>
        <dbReference type="Proteomes" id="UP000707071"/>
    </source>
</evidence>
<organism evidence="1 2">
    <name type="scientific">Claviceps aff. purpurea</name>
    <dbReference type="NCBI Taxonomy" id="1967640"/>
    <lineage>
        <taxon>Eukaryota</taxon>
        <taxon>Fungi</taxon>
        <taxon>Dikarya</taxon>
        <taxon>Ascomycota</taxon>
        <taxon>Pezizomycotina</taxon>
        <taxon>Sordariomycetes</taxon>
        <taxon>Hypocreomycetidae</taxon>
        <taxon>Hypocreales</taxon>
        <taxon>Clavicipitaceae</taxon>
        <taxon>Claviceps</taxon>
    </lineage>
</organism>
<keyword evidence="2" id="KW-1185">Reference proteome</keyword>
<dbReference type="EMBL" id="SRRH01000048">
    <property type="protein sequence ID" value="KAG6301200.1"/>
    <property type="molecule type" value="Genomic_DNA"/>
</dbReference>
<protein>
    <submittedName>
        <fullName evidence="1">Uncharacterized protein</fullName>
    </submittedName>
</protein>
<reference evidence="1 2" key="1">
    <citation type="journal article" date="2020" name="bioRxiv">
        <title>Whole genome comparisons of ergot fungi reveals the divergence and evolution of species within the genus Claviceps are the result of varying mechanisms driving genome evolution and host range expansion.</title>
        <authorList>
            <person name="Wyka S.A."/>
            <person name="Mondo S.J."/>
            <person name="Liu M."/>
            <person name="Dettman J."/>
            <person name="Nalam V."/>
            <person name="Broders K.D."/>
        </authorList>
    </citation>
    <scope>NUCLEOTIDE SEQUENCE [LARGE SCALE GENOMIC DNA]</scope>
    <source>
        <strain evidence="1 2">Clav52</strain>
    </source>
</reference>
<sequence length="125" mass="13929">MTTAGTIALKAPDERSSILRMFGDGRQVSSPPYLEAHGFHVCLSKRVMFRYLRPHRGRRGEAGFCGPSPRRFRIQLTLLSCRQSGFCGPSPGGSEFNVPDQGFNFPRGGNDDKTSRRLDLVIEKN</sequence>